<keyword evidence="3" id="KW-1185">Reference proteome</keyword>
<feature type="region of interest" description="Disordered" evidence="1">
    <location>
        <begin position="25"/>
        <end position="73"/>
    </location>
</feature>
<organism evidence="2 3">
    <name type="scientific">Phytophthora sojae (strain P6497)</name>
    <name type="common">Soybean stem and root rot agent</name>
    <name type="synonym">Phytophthora megasperma f. sp. glycines</name>
    <dbReference type="NCBI Taxonomy" id="1094619"/>
    <lineage>
        <taxon>Eukaryota</taxon>
        <taxon>Sar</taxon>
        <taxon>Stramenopiles</taxon>
        <taxon>Oomycota</taxon>
        <taxon>Peronosporomycetes</taxon>
        <taxon>Peronosporales</taxon>
        <taxon>Peronosporaceae</taxon>
        <taxon>Phytophthora</taxon>
    </lineage>
</organism>
<dbReference type="AlphaFoldDB" id="G4ZFI5"/>
<evidence type="ECO:0000313" key="3">
    <source>
        <dbReference type="Proteomes" id="UP000002640"/>
    </source>
</evidence>
<protein>
    <submittedName>
        <fullName evidence="2">Uncharacterized protein</fullName>
    </submittedName>
</protein>
<sequence length="143" mass="15967">MALNHYEQRKRDELCPGFVDMMPVFSASAQTNPDGGDGGPSKAEQPTRSMRKRAGETHQITRSSKRRQPPHEATKAIAHAITPTRHINGAQSSVGHRAVQSSAFSDHEGRQYTEWQMVDPLQVTPAIQLRLDEYVLNHAAQRN</sequence>
<evidence type="ECO:0000313" key="2">
    <source>
        <dbReference type="EMBL" id="EGZ17501.1"/>
    </source>
</evidence>
<gene>
    <name evidence="2" type="ORF">PHYSODRAFT_331466</name>
</gene>
<proteinExistence type="predicted"/>
<dbReference type="EMBL" id="JH159154">
    <property type="protein sequence ID" value="EGZ17501.1"/>
    <property type="molecule type" value="Genomic_DNA"/>
</dbReference>
<dbReference type="RefSeq" id="XP_009526559.1">
    <property type="nucleotide sequence ID" value="XM_009528264.1"/>
</dbReference>
<dbReference type="InParanoid" id="G4ZFI5"/>
<dbReference type="KEGG" id="psoj:PHYSODRAFT_331466"/>
<evidence type="ECO:0000256" key="1">
    <source>
        <dbReference type="SAM" id="MobiDB-lite"/>
    </source>
</evidence>
<reference evidence="2 3" key="1">
    <citation type="journal article" date="2006" name="Science">
        <title>Phytophthora genome sequences uncover evolutionary origins and mechanisms of pathogenesis.</title>
        <authorList>
            <person name="Tyler B.M."/>
            <person name="Tripathy S."/>
            <person name="Zhang X."/>
            <person name="Dehal P."/>
            <person name="Jiang R.H."/>
            <person name="Aerts A."/>
            <person name="Arredondo F.D."/>
            <person name="Baxter L."/>
            <person name="Bensasson D."/>
            <person name="Beynon J.L."/>
            <person name="Chapman J."/>
            <person name="Damasceno C.M."/>
            <person name="Dorrance A.E."/>
            <person name="Dou D."/>
            <person name="Dickerman A.W."/>
            <person name="Dubchak I.L."/>
            <person name="Garbelotto M."/>
            <person name="Gijzen M."/>
            <person name="Gordon S.G."/>
            <person name="Govers F."/>
            <person name="Grunwald N.J."/>
            <person name="Huang W."/>
            <person name="Ivors K.L."/>
            <person name="Jones R.W."/>
            <person name="Kamoun S."/>
            <person name="Krampis K."/>
            <person name="Lamour K.H."/>
            <person name="Lee M.K."/>
            <person name="McDonald W.H."/>
            <person name="Medina M."/>
            <person name="Meijer H.J."/>
            <person name="Nordberg E.K."/>
            <person name="Maclean D.J."/>
            <person name="Ospina-Giraldo M.D."/>
            <person name="Morris P.F."/>
            <person name="Phuntumart V."/>
            <person name="Putnam N.H."/>
            <person name="Rash S."/>
            <person name="Rose J.K."/>
            <person name="Sakihama Y."/>
            <person name="Salamov A.A."/>
            <person name="Savidor A."/>
            <person name="Scheuring C.F."/>
            <person name="Smith B.M."/>
            <person name="Sobral B.W."/>
            <person name="Terry A."/>
            <person name="Torto-Alalibo T.A."/>
            <person name="Win J."/>
            <person name="Xu Z."/>
            <person name="Zhang H."/>
            <person name="Grigoriev I.V."/>
            <person name="Rokhsar D.S."/>
            <person name="Boore J.L."/>
        </authorList>
    </citation>
    <scope>NUCLEOTIDE SEQUENCE [LARGE SCALE GENOMIC DNA]</scope>
    <source>
        <strain evidence="2 3">P6497</strain>
    </source>
</reference>
<dbReference type="GeneID" id="20646296"/>
<name>G4ZFI5_PHYSP</name>
<accession>G4ZFI5</accession>
<dbReference type="Proteomes" id="UP000002640">
    <property type="component" value="Unassembled WGS sequence"/>
</dbReference>